<name>A0A6I9RPA5_ELAGV</name>
<evidence type="ECO:0000256" key="2">
    <source>
        <dbReference type="SAM" id="SignalP"/>
    </source>
</evidence>
<dbReference type="RefSeq" id="XP_010929722.1">
    <property type="nucleotide sequence ID" value="XM_010931420.1"/>
</dbReference>
<dbReference type="InterPro" id="IPR040361">
    <property type="entry name" value="TPD1"/>
</dbReference>
<evidence type="ECO:0000256" key="1">
    <source>
        <dbReference type="ARBA" id="ARBA00022729"/>
    </source>
</evidence>
<feature type="signal peptide" evidence="2">
    <location>
        <begin position="1"/>
        <end position="22"/>
    </location>
</feature>
<proteinExistence type="predicted"/>
<dbReference type="GO" id="GO:0001709">
    <property type="term" value="P:cell fate determination"/>
    <property type="evidence" value="ECO:0007669"/>
    <property type="project" value="TreeGrafter"/>
</dbReference>
<dbReference type="KEGG" id="egu:105051121"/>
<gene>
    <name evidence="4" type="primary">LOC105051121</name>
</gene>
<keyword evidence="1 2" id="KW-0732">Signal</keyword>
<evidence type="ECO:0000313" key="4">
    <source>
        <dbReference type="RefSeq" id="XP_010929722.1"/>
    </source>
</evidence>
<dbReference type="InParanoid" id="A0A6I9RPA5"/>
<keyword evidence="3" id="KW-1185">Reference proteome</keyword>
<accession>A0A6I9RPA5</accession>
<dbReference type="GeneID" id="105051121"/>
<organism evidence="3 4">
    <name type="scientific">Elaeis guineensis var. tenera</name>
    <name type="common">Oil palm</name>
    <dbReference type="NCBI Taxonomy" id="51953"/>
    <lineage>
        <taxon>Eukaryota</taxon>
        <taxon>Viridiplantae</taxon>
        <taxon>Streptophyta</taxon>
        <taxon>Embryophyta</taxon>
        <taxon>Tracheophyta</taxon>
        <taxon>Spermatophyta</taxon>
        <taxon>Magnoliopsida</taxon>
        <taxon>Liliopsida</taxon>
        <taxon>Arecaceae</taxon>
        <taxon>Arecoideae</taxon>
        <taxon>Cocoseae</taxon>
        <taxon>Elaeidinae</taxon>
        <taxon>Elaeis</taxon>
    </lineage>
</organism>
<sequence length="123" mass="13372">MAATLNIFLAILLLSITNGAYGESGGVSYIHVSQARTGRSVEGQPEYEVTVSNKYFCAQSNVLVNCFGLNSVKPVDPRVIKPVDAKRCSINEGKPIPALSQVKFTYAWKTPQDFPVVSALEFC</sequence>
<feature type="chain" id="PRO_5027082583" evidence="2">
    <location>
        <begin position="23"/>
        <end position="123"/>
    </location>
</feature>
<reference evidence="4" key="1">
    <citation type="submission" date="2025-08" db="UniProtKB">
        <authorList>
            <consortium name="RefSeq"/>
        </authorList>
    </citation>
    <scope>IDENTIFICATION</scope>
</reference>
<dbReference type="PANTHER" id="PTHR33184:SF72">
    <property type="entry name" value="BETA-1,3-N-ACETYLGLUCOSAMINYLTRANSFERASE FAMILY PROTEIN"/>
    <property type="match status" value="1"/>
</dbReference>
<dbReference type="AlphaFoldDB" id="A0A6I9RPA5"/>
<protein>
    <submittedName>
        <fullName evidence="4">Protein TAPETUM DETERMINANT 1-like</fullName>
    </submittedName>
</protein>
<evidence type="ECO:0000313" key="3">
    <source>
        <dbReference type="Proteomes" id="UP000504607"/>
    </source>
</evidence>
<dbReference type="Pfam" id="PF24068">
    <property type="entry name" value="TPD1_C"/>
    <property type="match status" value="1"/>
</dbReference>
<dbReference type="PANTHER" id="PTHR33184">
    <property type="entry name" value="PROTEIN TAPETUM DETERMINANT 1-LIKE-RELATED"/>
    <property type="match status" value="1"/>
</dbReference>
<dbReference type="OrthoDB" id="603213at2759"/>
<dbReference type="Proteomes" id="UP000504607">
    <property type="component" value="Chromosome 9"/>
</dbReference>